<evidence type="ECO:0000256" key="3">
    <source>
        <dbReference type="ARBA" id="ARBA00023239"/>
    </source>
</evidence>
<accession>A0A927D478</accession>
<keyword evidence="3" id="KW-0456">Lyase</keyword>
<dbReference type="SUPFAM" id="SSF51621">
    <property type="entry name" value="Phosphoenolpyruvate/pyruvate domain"/>
    <property type="match status" value="1"/>
</dbReference>
<comment type="caution">
    <text evidence="5">The sequence shown here is derived from an EMBL/GenBank/DDBJ whole genome shotgun (WGS) entry which is preliminary data.</text>
</comment>
<dbReference type="InterPro" id="IPR050251">
    <property type="entry name" value="HpcH-HpaI_aldolase"/>
</dbReference>
<comment type="similarity">
    <text evidence="1">Belongs to the HpcH/HpaI aldolase family.</text>
</comment>
<dbReference type="Pfam" id="PF03328">
    <property type="entry name" value="HpcH_HpaI"/>
    <property type="match status" value="1"/>
</dbReference>
<sequence>MRPTLKTRLRESDDMLTCVICTIPSPIVPQALAASGIDSVIIDMEHGAVDHASAHAMIAATQGFHCAPLVRVTENDPAQVRRVLDLGAEGIVFPLIKDAQDAANAVASLRYPPRGVRGFGPFIAQSRWGTSLPRYQAKIEDELICCLLIETPQAIANLDDICAVEGIDLMVLAGFDLSTTMGISGQFDHPEYVAAVTRFEEVCTKAGLPMSGVGLQHSQVTAQRDKGYRMIAGFDVLWLRAKADELTSWTT</sequence>
<gene>
    <name evidence="5" type="ORF">H9Q16_04090</name>
</gene>
<dbReference type="InterPro" id="IPR005000">
    <property type="entry name" value="Aldolase/citrate-lyase_domain"/>
</dbReference>
<evidence type="ECO:0000313" key="6">
    <source>
        <dbReference type="Proteomes" id="UP000635142"/>
    </source>
</evidence>
<evidence type="ECO:0000256" key="2">
    <source>
        <dbReference type="ARBA" id="ARBA00022723"/>
    </source>
</evidence>
<dbReference type="InterPro" id="IPR015813">
    <property type="entry name" value="Pyrv/PenolPyrv_kinase-like_dom"/>
</dbReference>
<dbReference type="GO" id="GO:0046872">
    <property type="term" value="F:metal ion binding"/>
    <property type="evidence" value="ECO:0007669"/>
    <property type="project" value="UniProtKB-KW"/>
</dbReference>
<keyword evidence="2" id="KW-0479">Metal-binding</keyword>
<evidence type="ECO:0000259" key="4">
    <source>
        <dbReference type="Pfam" id="PF03328"/>
    </source>
</evidence>
<dbReference type="EMBL" id="JACTAG010000001">
    <property type="protein sequence ID" value="MBD3663092.1"/>
    <property type="molecule type" value="Genomic_DNA"/>
</dbReference>
<dbReference type="GO" id="GO:0005737">
    <property type="term" value="C:cytoplasm"/>
    <property type="evidence" value="ECO:0007669"/>
    <property type="project" value="TreeGrafter"/>
</dbReference>
<dbReference type="RefSeq" id="WP_191074079.1">
    <property type="nucleotide sequence ID" value="NZ_JACTAG010000001.1"/>
</dbReference>
<keyword evidence="6" id="KW-1185">Reference proteome</keyword>
<dbReference type="InterPro" id="IPR040442">
    <property type="entry name" value="Pyrv_kinase-like_dom_sf"/>
</dbReference>
<feature type="domain" description="HpcH/HpaI aldolase/citrate lyase" evidence="4">
    <location>
        <begin position="30"/>
        <end position="236"/>
    </location>
</feature>
<dbReference type="Proteomes" id="UP000635142">
    <property type="component" value="Unassembled WGS sequence"/>
</dbReference>
<protein>
    <submittedName>
        <fullName evidence="5">2,4-dihydroxyhept-2-ene-1,7-dioic acid aldolase</fullName>
    </submittedName>
</protein>
<dbReference type="PANTHER" id="PTHR30502">
    <property type="entry name" value="2-KETO-3-DEOXY-L-RHAMNONATE ALDOLASE"/>
    <property type="match status" value="1"/>
</dbReference>
<dbReference type="AlphaFoldDB" id="A0A927D478"/>
<name>A0A927D478_9RHOB</name>
<reference evidence="5" key="1">
    <citation type="submission" date="2020-08" db="EMBL/GenBank/DDBJ databases">
        <title>Sulfitobacter aestuariivivens sp. nov., isolated from a tidal flat.</title>
        <authorList>
            <person name="Park S."/>
            <person name="Yoon J.-H."/>
        </authorList>
    </citation>
    <scope>NUCLEOTIDE SEQUENCE</scope>
    <source>
        <strain evidence="5">TSTF-M16</strain>
    </source>
</reference>
<organism evidence="5 6">
    <name type="scientific">Sulfitobacter aestuariivivens</name>
    <dbReference type="NCBI Taxonomy" id="2766981"/>
    <lineage>
        <taxon>Bacteria</taxon>
        <taxon>Pseudomonadati</taxon>
        <taxon>Pseudomonadota</taxon>
        <taxon>Alphaproteobacteria</taxon>
        <taxon>Rhodobacterales</taxon>
        <taxon>Roseobacteraceae</taxon>
        <taxon>Sulfitobacter</taxon>
    </lineage>
</organism>
<dbReference type="Gene3D" id="3.20.20.60">
    <property type="entry name" value="Phosphoenolpyruvate-binding domains"/>
    <property type="match status" value="1"/>
</dbReference>
<dbReference type="PANTHER" id="PTHR30502:SF0">
    <property type="entry name" value="PHOSPHOENOLPYRUVATE CARBOXYLASE FAMILY PROTEIN"/>
    <property type="match status" value="1"/>
</dbReference>
<evidence type="ECO:0000313" key="5">
    <source>
        <dbReference type="EMBL" id="MBD3663092.1"/>
    </source>
</evidence>
<dbReference type="GO" id="GO:0016832">
    <property type="term" value="F:aldehyde-lyase activity"/>
    <property type="evidence" value="ECO:0007669"/>
    <property type="project" value="TreeGrafter"/>
</dbReference>
<proteinExistence type="inferred from homology"/>
<evidence type="ECO:0000256" key="1">
    <source>
        <dbReference type="ARBA" id="ARBA00005568"/>
    </source>
</evidence>